<keyword evidence="6 11" id="KW-0521">NADP</keyword>
<proteinExistence type="inferred from homology"/>
<keyword evidence="10 11" id="KW-0511">Multifunctional enzyme</keyword>
<dbReference type="GO" id="GO:0009086">
    <property type="term" value="P:methionine biosynthetic process"/>
    <property type="evidence" value="ECO:0007669"/>
    <property type="project" value="UniProtKB-KW"/>
</dbReference>
<dbReference type="EMBL" id="QKLP01000004">
    <property type="protein sequence ID" value="PYF43186.1"/>
    <property type="molecule type" value="Genomic_DNA"/>
</dbReference>
<evidence type="ECO:0000259" key="12">
    <source>
        <dbReference type="Pfam" id="PF00763"/>
    </source>
</evidence>
<sequence>MSKVKWVLLEKHNMTIILDGKKTKEKIQKKIQLTINNIPQEKLPILGILQVGNLEESNLYIKHKLNIAHSLGIKTKFIKLPQDAQKKAIISAIKILNRQTTGFIIQLPIQTTKIKNLDQILNKIKKQKDIDGLTKHNQNTNFVSNPKSFLPATALGIICLLNEYKIDFVKMNIGVIGQSKIVGKPLANYFEQIGAKVRRYDLNTPKNDLHYNDLIVVATGNRGCLDNIPLKNNVIIIDVGIHRLESGKIVGDVDINKIKENIAFLTPVPGGVGPMTIIGLILNLIKAYDLQNKTQIYKKIIS</sequence>
<reference evidence="17" key="2">
    <citation type="submission" date="2018-06" db="EMBL/GenBank/DDBJ databases">
        <authorList>
            <consortium name="Pathogen Informatics"/>
        </authorList>
    </citation>
    <scope>NUCLEOTIDE SEQUENCE [LARGE SCALE GENOMIC DNA]</scope>
    <source>
        <strain evidence="17">NCTC10135</strain>
    </source>
</reference>
<dbReference type="KEGG" id="mala:NCTC10135_00569"/>
<evidence type="ECO:0000313" key="16">
    <source>
        <dbReference type="Proteomes" id="UP000247715"/>
    </source>
</evidence>
<keyword evidence="7 11" id="KW-0560">Oxidoreductase</keyword>
<dbReference type="GO" id="GO:0035999">
    <property type="term" value="P:tetrahydrofolate interconversion"/>
    <property type="evidence" value="ECO:0007669"/>
    <property type="project" value="UniProtKB-UniRule"/>
</dbReference>
<reference evidence="15" key="3">
    <citation type="submission" date="2018-06" db="EMBL/GenBank/DDBJ databases">
        <authorList>
            <consortium name="Pathogen Informatics"/>
            <person name="Doyle S."/>
        </authorList>
    </citation>
    <scope>NUCLEOTIDE SEQUENCE</scope>
    <source>
        <strain evidence="15">NCTC10135</strain>
    </source>
</reference>
<dbReference type="PRINTS" id="PR00085">
    <property type="entry name" value="THFDHDRGNASE"/>
</dbReference>
<dbReference type="PANTHER" id="PTHR48099:SF5">
    <property type="entry name" value="C-1-TETRAHYDROFOLATE SYNTHASE, CYTOPLASMIC"/>
    <property type="match status" value="1"/>
</dbReference>
<keyword evidence="4 11" id="KW-0658">Purine biosynthesis</keyword>
<evidence type="ECO:0000256" key="11">
    <source>
        <dbReference type="HAMAP-Rule" id="MF_01576"/>
    </source>
</evidence>
<evidence type="ECO:0000256" key="4">
    <source>
        <dbReference type="ARBA" id="ARBA00022755"/>
    </source>
</evidence>
<dbReference type="Pfam" id="PF02882">
    <property type="entry name" value="THF_DHG_CYH_C"/>
    <property type="match status" value="1"/>
</dbReference>
<evidence type="ECO:0000313" key="15">
    <source>
        <dbReference type="EMBL" id="SYV90059.1"/>
    </source>
</evidence>
<dbReference type="Proteomes" id="UP000259864">
    <property type="component" value="Chromosome 1"/>
</dbReference>
<comment type="catalytic activity">
    <reaction evidence="11">
        <text>(6R)-5,10-methenyltetrahydrofolate + H2O = (6R)-10-formyltetrahydrofolate + H(+)</text>
        <dbReference type="Rhea" id="RHEA:23700"/>
        <dbReference type="ChEBI" id="CHEBI:15377"/>
        <dbReference type="ChEBI" id="CHEBI:15378"/>
        <dbReference type="ChEBI" id="CHEBI:57455"/>
        <dbReference type="ChEBI" id="CHEBI:195366"/>
        <dbReference type="EC" id="3.5.4.9"/>
    </reaction>
</comment>
<dbReference type="GO" id="GO:0004477">
    <property type="term" value="F:methenyltetrahydrofolate cyclohydrolase activity"/>
    <property type="evidence" value="ECO:0007669"/>
    <property type="project" value="UniProtKB-UniRule"/>
</dbReference>
<evidence type="ECO:0000256" key="10">
    <source>
        <dbReference type="ARBA" id="ARBA00023268"/>
    </source>
</evidence>
<dbReference type="STRING" id="1188234.MALK_0410"/>
<keyword evidence="3 11" id="KW-0028">Amino-acid biosynthesis</keyword>
<evidence type="ECO:0000256" key="6">
    <source>
        <dbReference type="ARBA" id="ARBA00022857"/>
    </source>
</evidence>
<dbReference type="GO" id="GO:0000105">
    <property type="term" value="P:L-histidine biosynthetic process"/>
    <property type="evidence" value="ECO:0007669"/>
    <property type="project" value="UniProtKB-KW"/>
</dbReference>
<feature type="domain" description="Tetrahydrofolate dehydrogenase/cyclohydrolase NAD(P)-binding" evidence="13">
    <location>
        <begin position="151"/>
        <end position="290"/>
    </location>
</feature>
<dbReference type="InterPro" id="IPR020867">
    <property type="entry name" value="THF_DH/CycHdrlase_CS"/>
</dbReference>
<evidence type="ECO:0000313" key="14">
    <source>
        <dbReference type="EMBL" id="PYF43186.1"/>
    </source>
</evidence>
<evidence type="ECO:0000256" key="9">
    <source>
        <dbReference type="ARBA" id="ARBA00023167"/>
    </source>
</evidence>
<comment type="similarity">
    <text evidence="11">Belongs to the tetrahydrofolate dehydrogenase/cyclohydrolase family.</text>
</comment>
<dbReference type="AlphaFoldDB" id="A0A318U5E2"/>
<dbReference type="InterPro" id="IPR020631">
    <property type="entry name" value="THF_DH/CycHdrlase_NAD-bd_dom"/>
</dbReference>
<dbReference type="SUPFAM" id="SSF53223">
    <property type="entry name" value="Aminoacid dehydrogenase-like, N-terminal domain"/>
    <property type="match status" value="1"/>
</dbReference>
<dbReference type="GO" id="GO:0006164">
    <property type="term" value="P:purine nucleotide biosynthetic process"/>
    <property type="evidence" value="ECO:0007669"/>
    <property type="project" value="UniProtKB-KW"/>
</dbReference>
<dbReference type="InterPro" id="IPR036291">
    <property type="entry name" value="NAD(P)-bd_dom_sf"/>
</dbReference>
<comment type="catalytic activity">
    <reaction evidence="11">
        <text>(6R)-5,10-methylene-5,6,7,8-tetrahydrofolate + NADP(+) = (6R)-5,10-methenyltetrahydrofolate + NADPH</text>
        <dbReference type="Rhea" id="RHEA:22812"/>
        <dbReference type="ChEBI" id="CHEBI:15636"/>
        <dbReference type="ChEBI" id="CHEBI:57455"/>
        <dbReference type="ChEBI" id="CHEBI:57783"/>
        <dbReference type="ChEBI" id="CHEBI:58349"/>
        <dbReference type="EC" id="1.5.1.5"/>
    </reaction>
</comment>
<dbReference type="GO" id="GO:0005829">
    <property type="term" value="C:cytosol"/>
    <property type="evidence" value="ECO:0007669"/>
    <property type="project" value="TreeGrafter"/>
</dbReference>
<dbReference type="PANTHER" id="PTHR48099">
    <property type="entry name" value="C-1-TETRAHYDROFOLATE SYNTHASE, CYTOPLASMIC-RELATED"/>
    <property type="match status" value="1"/>
</dbReference>
<accession>A0A318U5E2</accession>
<comment type="pathway">
    <text evidence="1 11">One-carbon metabolism; tetrahydrofolate interconversion.</text>
</comment>
<comment type="subunit">
    <text evidence="11">Homodimer.</text>
</comment>
<dbReference type="Gene3D" id="3.40.50.720">
    <property type="entry name" value="NAD(P)-binding Rossmann-like Domain"/>
    <property type="match status" value="1"/>
</dbReference>
<dbReference type="Proteomes" id="UP000247715">
    <property type="component" value="Unassembled WGS sequence"/>
</dbReference>
<evidence type="ECO:0000256" key="1">
    <source>
        <dbReference type="ARBA" id="ARBA00004777"/>
    </source>
</evidence>
<dbReference type="InterPro" id="IPR046346">
    <property type="entry name" value="Aminoacid_DH-like_N_sf"/>
</dbReference>
<dbReference type="EMBL" id="LS991949">
    <property type="protein sequence ID" value="SYV90059.1"/>
    <property type="molecule type" value="Genomic_DNA"/>
</dbReference>
<dbReference type="EC" id="3.5.4.9" evidence="11"/>
<comment type="caution">
    <text evidence="11">Lacks conserved residue(s) required for the propagation of feature annotation.</text>
</comment>
<evidence type="ECO:0000313" key="17">
    <source>
        <dbReference type="Proteomes" id="UP000259864"/>
    </source>
</evidence>
<keyword evidence="9 11" id="KW-0486">Methionine biosynthesis</keyword>
<dbReference type="GO" id="GO:0004488">
    <property type="term" value="F:methylenetetrahydrofolate dehydrogenase (NADP+) activity"/>
    <property type="evidence" value="ECO:0007669"/>
    <property type="project" value="UniProtKB-UniRule"/>
</dbReference>
<protein>
    <recommendedName>
        <fullName evidence="11">Bifunctional protein FolD</fullName>
    </recommendedName>
    <domain>
        <recommendedName>
            <fullName evidence="11">Methylenetetrahydrofolate dehydrogenase</fullName>
            <ecNumber evidence="11">1.5.1.5</ecNumber>
        </recommendedName>
    </domain>
    <domain>
        <recommendedName>
            <fullName evidence="11">Methenyltetrahydrofolate cyclohydrolase</fullName>
            <ecNumber evidence="11">3.5.4.9</ecNumber>
        </recommendedName>
    </domain>
</protein>
<dbReference type="UniPathway" id="UPA00193"/>
<dbReference type="InterPro" id="IPR020630">
    <property type="entry name" value="THF_DH/CycHdrlase_cat_dom"/>
</dbReference>
<name>A0A318U5E2_9BACT</name>
<feature type="domain" description="Tetrahydrofolate dehydrogenase/cyclohydrolase catalytic" evidence="12">
    <location>
        <begin position="18"/>
        <end position="131"/>
    </location>
</feature>
<dbReference type="InterPro" id="IPR000672">
    <property type="entry name" value="THF_DH/CycHdrlase"/>
</dbReference>
<dbReference type="Gene3D" id="3.40.50.10860">
    <property type="entry name" value="Leucine Dehydrogenase, chain A, domain 1"/>
    <property type="match status" value="1"/>
</dbReference>
<gene>
    <name evidence="11 15" type="primary">folD</name>
    <name evidence="14" type="ORF">BCF88_10453</name>
    <name evidence="15" type="ORF">NCTC10135_00569</name>
</gene>
<organism evidence="14 16">
    <name type="scientific">Metamycoplasma alkalescens</name>
    <dbReference type="NCBI Taxonomy" id="45363"/>
    <lineage>
        <taxon>Bacteria</taxon>
        <taxon>Bacillati</taxon>
        <taxon>Mycoplasmatota</taxon>
        <taxon>Mycoplasmoidales</taxon>
        <taxon>Metamycoplasmataceae</taxon>
        <taxon>Metamycoplasma</taxon>
    </lineage>
</organism>
<dbReference type="HAMAP" id="MF_01576">
    <property type="entry name" value="THF_DHG_CYH"/>
    <property type="match status" value="1"/>
</dbReference>
<comment type="function">
    <text evidence="11">Catalyzes the oxidation of 5,10-methylenetetrahydrofolate to 5,10-methenyltetrahydrofolate and then the hydrolysis of 5,10-methenyltetrahydrofolate to 10-formyltetrahydrofolate.</text>
</comment>
<reference evidence="14 16" key="1">
    <citation type="submission" date="2018-06" db="EMBL/GenBank/DDBJ databases">
        <title>Genomic Encyclopedia of Archaeal and Bacterial Type Strains, Phase II (KMG-II): from individual species to whole genera.</title>
        <authorList>
            <person name="Goeker M."/>
        </authorList>
    </citation>
    <scope>NUCLEOTIDE SEQUENCE [LARGE SCALE GENOMIC DNA]</scope>
    <source>
        <strain evidence="14 16">ATCC 29103</strain>
    </source>
</reference>
<dbReference type="EC" id="1.5.1.5" evidence="11"/>
<evidence type="ECO:0000259" key="13">
    <source>
        <dbReference type="Pfam" id="PF02882"/>
    </source>
</evidence>
<dbReference type="PROSITE" id="PS00767">
    <property type="entry name" value="THF_DHG_CYH_2"/>
    <property type="match status" value="1"/>
</dbReference>
<evidence type="ECO:0000256" key="2">
    <source>
        <dbReference type="ARBA" id="ARBA00022563"/>
    </source>
</evidence>
<feature type="binding site" evidence="11">
    <location>
        <begin position="177"/>
        <end position="179"/>
    </location>
    <ligand>
        <name>NADP(+)</name>
        <dbReference type="ChEBI" id="CHEBI:58349"/>
    </ligand>
</feature>
<evidence type="ECO:0000256" key="5">
    <source>
        <dbReference type="ARBA" id="ARBA00022801"/>
    </source>
</evidence>
<evidence type="ECO:0000256" key="7">
    <source>
        <dbReference type="ARBA" id="ARBA00023002"/>
    </source>
</evidence>
<evidence type="ECO:0000256" key="8">
    <source>
        <dbReference type="ARBA" id="ARBA00023102"/>
    </source>
</evidence>
<keyword evidence="8 11" id="KW-0368">Histidine biosynthesis</keyword>
<keyword evidence="2 11" id="KW-0554">One-carbon metabolism</keyword>
<evidence type="ECO:0000256" key="3">
    <source>
        <dbReference type="ARBA" id="ARBA00022605"/>
    </source>
</evidence>
<keyword evidence="5 11" id="KW-0378">Hydrolase</keyword>
<dbReference type="SUPFAM" id="SSF51735">
    <property type="entry name" value="NAD(P)-binding Rossmann-fold domains"/>
    <property type="match status" value="1"/>
</dbReference>
<feature type="binding site" evidence="11">
    <location>
        <position position="241"/>
    </location>
    <ligand>
        <name>NADP(+)</name>
        <dbReference type="ChEBI" id="CHEBI:58349"/>
    </ligand>
</feature>
<dbReference type="Pfam" id="PF00763">
    <property type="entry name" value="THF_DHG_CYH"/>
    <property type="match status" value="1"/>
</dbReference>